<dbReference type="PRINTS" id="PR00411">
    <property type="entry name" value="PNDRDTASEI"/>
</dbReference>
<dbReference type="EMBL" id="CP003098">
    <property type="protein sequence ID" value="AET32165.1"/>
    <property type="molecule type" value="Genomic_DNA"/>
</dbReference>
<evidence type="ECO:0000256" key="1">
    <source>
        <dbReference type="ARBA" id="ARBA00001974"/>
    </source>
</evidence>
<dbReference type="HOGENOM" id="CLU_003291_1_3_2"/>
<dbReference type="BioCyc" id="PSP1104324:GJSN-703-MONOMER"/>
<evidence type="ECO:0000256" key="4">
    <source>
        <dbReference type="ARBA" id="ARBA00022827"/>
    </source>
</evidence>
<evidence type="ECO:0000313" key="9">
    <source>
        <dbReference type="EMBL" id="AET32165.1"/>
    </source>
</evidence>
<reference evidence="9 10" key="1">
    <citation type="journal article" date="2012" name="J. Bacteriol.">
        <title>Complete genome sequence of strain 1860, a crenarchaeon of the genus pyrobaculum able to grow with various electron acceptors.</title>
        <authorList>
            <person name="Mardanov A.V."/>
            <person name="Gumerov V.M."/>
            <person name="Slobodkina G.B."/>
            <person name="Beletsky A.V."/>
            <person name="Bonch-Osmolovskaya E.A."/>
            <person name="Ravin N.V."/>
            <person name="Skryabin K.G."/>
        </authorList>
    </citation>
    <scope>NUCLEOTIDE SEQUENCE [LARGE SCALE GENOMIC DNA]</scope>
    <source>
        <strain evidence="9 10">1860</strain>
    </source>
</reference>
<protein>
    <submittedName>
        <fullName evidence="9">FAD-dependent pyridine nucleotide-disulfide oxidoreductase</fullName>
    </submittedName>
</protein>
<dbReference type="Proteomes" id="UP000005867">
    <property type="component" value="Chromosome"/>
</dbReference>
<evidence type="ECO:0000256" key="3">
    <source>
        <dbReference type="ARBA" id="ARBA00022630"/>
    </source>
</evidence>
<evidence type="ECO:0000313" key="10">
    <source>
        <dbReference type="Proteomes" id="UP000005867"/>
    </source>
</evidence>
<dbReference type="RefSeq" id="WP_014287993.1">
    <property type="nucleotide sequence ID" value="NC_016645.1"/>
</dbReference>
<dbReference type="InterPro" id="IPR050260">
    <property type="entry name" value="FAD-bd_OxRdtase"/>
</dbReference>
<gene>
    <name evidence="9" type="ORF">P186_0715</name>
</gene>
<evidence type="ECO:0000256" key="5">
    <source>
        <dbReference type="ARBA" id="ARBA00023002"/>
    </source>
</evidence>
<feature type="domain" description="Pyridine nucleotide-disulphide oxidoreductase dimerisation" evidence="7">
    <location>
        <begin position="325"/>
        <end position="392"/>
    </location>
</feature>
<keyword evidence="3" id="KW-0285">Flavoprotein</keyword>
<dbReference type="GO" id="GO:0016491">
    <property type="term" value="F:oxidoreductase activity"/>
    <property type="evidence" value="ECO:0007669"/>
    <property type="project" value="UniProtKB-KW"/>
</dbReference>
<dbReference type="Pfam" id="PF07992">
    <property type="entry name" value="Pyr_redox_2"/>
    <property type="match status" value="1"/>
</dbReference>
<dbReference type="PANTHER" id="PTHR43429:SF1">
    <property type="entry name" value="NAD(P)H SULFUR OXIDOREDUCTASE (COA-DEPENDENT)"/>
    <property type="match status" value="1"/>
</dbReference>
<dbReference type="InterPro" id="IPR036188">
    <property type="entry name" value="FAD/NAD-bd_sf"/>
</dbReference>
<dbReference type="PANTHER" id="PTHR43429">
    <property type="entry name" value="PYRIDINE NUCLEOTIDE-DISULFIDE OXIDOREDUCTASE DOMAIN-CONTAINING"/>
    <property type="match status" value="1"/>
</dbReference>
<evidence type="ECO:0000259" key="8">
    <source>
        <dbReference type="Pfam" id="PF07992"/>
    </source>
</evidence>
<accession>G7VI73</accession>
<evidence type="ECO:0000256" key="6">
    <source>
        <dbReference type="ARBA" id="ARBA00023284"/>
    </source>
</evidence>
<dbReference type="eggNOG" id="arCOG01069">
    <property type="taxonomic scope" value="Archaea"/>
</dbReference>
<keyword evidence="4" id="KW-0274">FAD</keyword>
<keyword evidence="5" id="KW-0560">Oxidoreductase</keyword>
<name>G7VI73_9CREN</name>
<dbReference type="SUPFAM" id="SSF55424">
    <property type="entry name" value="FAD/NAD-linked reductases, dimerisation (C-terminal) domain"/>
    <property type="match status" value="1"/>
</dbReference>
<evidence type="ECO:0000259" key="7">
    <source>
        <dbReference type="Pfam" id="PF02852"/>
    </source>
</evidence>
<dbReference type="InterPro" id="IPR004099">
    <property type="entry name" value="Pyr_nucl-diS_OxRdtase_dimer"/>
</dbReference>
<dbReference type="InterPro" id="IPR023753">
    <property type="entry name" value="FAD/NAD-binding_dom"/>
</dbReference>
<keyword evidence="6" id="KW-0676">Redox-active center</keyword>
<feature type="domain" description="FAD/NAD(P)-binding" evidence="8">
    <location>
        <begin position="3"/>
        <end position="293"/>
    </location>
</feature>
<dbReference type="Gene3D" id="3.50.50.60">
    <property type="entry name" value="FAD/NAD(P)-binding domain"/>
    <property type="match status" value="2"/>
</dbReference>
<dbReference type="GeneID" id="11594979"/>
<proteinExistence type="inferred from homology"/>
<dbReference type="PRINTS" id="PR00368">
    <property type="entry name" value="FADPNR"/>
</dbReference>
<comment type="similarity">
    <text evidence="2">Belongs to the class-III pyridine nucleotide-disulfide oxidoreductase family.</text>
</comment>
<dbReference type="AlphaFoldDB" id="G7VI73"/>
<comment type="cofactor">
    <cofactor evidence="1">
        <name>FAD</name>
        <dbReference type="ChEBI" id="CHEBI:57692"/>
    </cofactor>
</comment>
<dbReference type="OrthoDB" id="27922at2157"/>
<evidence type="ECO:0000256" key="2">
    <source>
        <dbReference type="ARBA" id="ARBA00009130"/>
    </source>
</evidence>
<dbReference type="STRING" id="1104324.P186_0715"/>
<dbReference type="KEGG" id="pyr:P186_0715"/>
<dbReference type="InterPro" id="IPR016156">
    <property type="entry name" value="FAD/NAD-linked_Rdtase_dimer_sf"/>
</dbReference>
<sequence>MKTILVVGGGAAGATAASRAKKVCPSCRVVLVEAGGYITHAPCAIPYAIAGLSEEALWLYQEESFEVERGVEVYTKTKVVDIAGGRAKLEGRLAGLLDFDVVIVATGARPWVPQVEGLDKKGVVVLRGVDSVEEARSLLRGAARVVVVGAGYIGVEMADVLNAMGKKVVLIDVGPFPMSKVLDPDIGKLVASYMESRGVELRMGERIERITGGDRVEYVVTDGGRYPADAVILATGVRPNVELAVKAGARIGPTGAISVNKYMEAGPPGVYVAGDVAESIHKVTGEPVWIPLATYANKMGYVAGTNAGLGARVAEFHPVAGASVTKFDEMYIGAVGLTEAEARRKGMPVESYVVKTHDKARYMRELRDVTLKAVISRGRLIGVQAVGLTQSISGYIDLASQFIGRPVEELFNAEYTYMPFTAPVWHPLAVVGRLWLRHHYRSNGPPAP</sequence>
<dbReference type="SUPFAM" id="SSF51905">
    <property type="entry name" value="FAD/NAD(P)-binding domain"/>
    <property type="match status" value="1"/>
</dbReference>
<organism evidence="9 10">
    <name type="scientific">Pyrobaculum ferrireducens</name>
    <dbReference type="NCBI Taxonomy" id="1104324"/>
    <lineage>
        <taxon>Archaea</taxon>
        <taxon>Thermoproteota</taxon>
        <taxon>Thermoprotei</taxon>
        <taxon>Thermoproteales</taxon>
        <taxon>Thermoproteaceae</taxon>
        <taxon>Pyrobaculum</taxon>
    </lineage>
</organism>
<dbReference type="Gene3D" id="3.30.390.30">
    <property type="match status" value="1"/>
</dbReference>
<dbReference type="Pfam" id="PF02852">
    <property type="entry name" value="Pyr_redox_dim"/>
    <property type="match status" value="1"/>
</dbReference>
<keyword evidence="10" id="KW-1185">Reference proteome</keyword>